<keyword evidence="2" id="KW-1133">Transmembrane helix</keyword>
<sequence>MYNFVGLVIITLVPLCVLMTIIATIYGLNYHDNSILTCMSDIRGNKSHEMKYRIQLLGSPGGPSGLRSTGTRGISGEFSR</sequence>
<evidence type="ECO:0000313" key="3">
    <source>
        <dbReference type="EMBL" id="SIS11878.1"/>
    </source>
</evidence>
<feature type="transmembrane region" description="Helical" evidence="2">
    <location>
        <begin position="6"/>
        <end position="28"/>
    </location>
</feature>
<feature type="region of interest" description="Disordered" evidence="1">
    <location>
        <begin position="59"/>
        <end position="80"/>
    </location>
</feature>
<accession>A0A1N7GH85</accession>
<proteinExistence type="predicted"/>
<evidence type="ECO:0000256" key="1">
    <source>
        <dbReference type="SAM" id="MobiDB-lite"/>
    </source>
</evidence>
<name>A0A1N7GH85_9EURY</name>
<protein>
    <submittedName>
        <fullName evidence="3">Uncharacterized protein</fullName>
    </submittedName>
</protein>
<keyword evidence="2" id="KW-0472">Membrane</keyword>
<dbReference type="AlphaFoldDB" id="A0A1N7GH85"/>
<reference evidence="4" key="1">
    <citation type="submission" date="2017-01" db="EMBL/GenBank/DDBJ databases">
        <authorList>
            <person name="Varghese N."/>
            <person name="Submissions S."/>
        </authorList>
    </citation>
    <scope>NUCLEOTIDE SEQUENCE [LARGE SCALE GENOMIC DNA]</scope>
    <source>
        <strain evidence="4">type strain: HArc-</strain>
    </source>
</reference>
<dbReference type="EMBL" id="FTNR01000012">
    <property type="protein sequence ID" value="SIS11878.1"/>
    <property type="molecule type" value="Genomic_DNA"/>
</dbReference>
<gene>
    <name evidence="3" type="ORF">SAMN05421752_11250</name>
</gene>
<organism evidence="3 4">
    <name type="scientific">Natronorubrum thiooxidans</name>
    <dbReference type="NCBI Taxonomy" id="308853"/>
    <lineage>
        <taxon>Archaea</taxon>
        <taxon>Methanobacteriati</taxon>
        <taxon>Methanobacteriota</taxon>
        <taxon>Stenosarchaea group</taxon>
        <taxon>Halobacteria</taxon>
        <taxon>Halobacteriales</taxon>
        <taxon>Natrialbaceae</taxon>
        <taxon>Natronorubrum</taxon>
    </lineage>
</organism>
<keyword evidence="4" id="KW-1185">Reference proteome</keyword>
<dbReference type="STRING" id="308853.SAMN05421752_11250"/>
<dbReference type="Proteomes" id="UP000185936">
    <property type="component" value="Unassembled WGS sequence"/>
</dbReference>
<evidence type="ECO:0000256" key="2">
    <source>
        <dbReference type="SAM" id="Phobius"/>
    </source>
</evidence>
<keyword evidence="2" id="KW-0812">Transmembrane</keyword>
<evidence type="ECO:0000313" key="4">
    <source>
        <dbReference type="Proteomes" id="UP000185936"/>
    </source>
</evidence>